<name>A0A437Q9I6_9GAMM</name>
<reference evidence="6 7" key="1">
    <citation type="submission" date="2019-01" db="EMBL/GenBank/DDBJ databases">
        <authorList>
            <person name="Chen W.-M."/>
        </authorList>
    </citation>
    <scope>NUCLEOTIDE SEQUENCE [LARGE SCALE GENOMIC DNA]</scope>
    <source>
        <strain evidence="6 7">KYPC3</strain>
    </source>
</reference>
<dbReference type="PANTHER" id="PTHR43851:SF3">
    <property type="entry name" value="COENZYME Q8"/>
    <property type="match status" value="1"/>
</dbReference>
<keyword evidence="3" id="KW-0547">Nucleotide-binding</keyword>
<evidence type="ECO:0000313" key="6">
    <source>
        <dbReference type="EMBL" id="RVU31234.1"/>
    </source>
</evidence>
<dbReference type="SUPFAM" id="SSF56112">
    <property type="entry name" value="Protein kinase-like (PK-like)"/>
    <property type="match status" value="1"/>
</dbReference>
<dbReference type="InterPro" id="IPR034646">
    <property type="entry name" value="ADCK3_dom"/>
</dbReference>
<dbReference type="AlphaFoldDB" id="A0A437Q9I6"/>
<dbReference type="Proteomes" id="UP000283077">
    <property type="component" value="Unassembled WGS sequence"/>
</dbReference>
<evidence type="ECO:0000256" key="1">
    <source>
        <dbReference type="ARBA" id="ARBA00009670"/>
    </source>
</evidence>
<dbReference type="GO" id="GO:0016301">
    <property type="term" value="F:kinase activity"/>
    <property type="evidence" value="ECO:0007669"/>
    <property type="project" value="UniProtKB-KW"/>
</dbReference>
<evidence type="ECO:0000256" key="4">
    <source>
        <dbReference type="ARBA" id="ARBA00022840"/>
    </source>
</evidence>
<dbReference type="InterPro" id="IPR011009">
    <property type="entry name" value="Kinase-like_dom_sf"/>
</dbReference>
<evidence type="ECO:0000256" key="2">
    <source>
        <dbReference type="ARBA" id="ARBA00022679"/>
    </source>
</evidence>
<dbReference type="GO" id="GO:0006744">
    <property type="term" value="P:ubiquinone biosynthetic process"/>
    <property type="evidence" value="ECO:0007669"/>
    <property type="project" value="TreeGrafter"/>
</dbReference>
<keyword evidence="7" id="KW-1185">Reference proteome</keyword>
<comment type="similarity">
    <text evidence="1">Belongs to the protein kinase superfamily. ADCK protein kinase family.</text>
</comment>
<keyword evidence="2" id="KW-0808">Transferase</keyword>
<organism evidence="6 7">
    <name type="scientific">Rheinheimera riviphila</name>
    <dbReference type="NCBI Taxonomy" id="1834037"/>
    <lineage>
        <taxon>Bacteria</taxon>
        <taxon>Pseudomonadati</taxon>
        <taxon>Pseudomonadota</taxon>
        <taxon>Gammaproteobacteria</taxon>
        <taxon>Chromatiales</taxon>
        <taxon>Chromatiaceae</taxon>
        <taxon>Rheinheimera</taxon>
    </lineage>
</organism>
<dbReference type="InterPro" id="IPR051409">
    <property type="entry name" value="Atypical_kinase_ADCK"/>
</dbReference>
<protein>
    <submittedName>
        <fullName evidence="6">AarF/ABC1/UbiB kinase family protein</fullName>
    </submittedName>
</protein>
<dbReference type="Pfam" id="PF03109">
    <property type="entry name" value="ABC1"/>
    <property type="match status" value="1"/>
</dbReference>
<evidence type="ECO:0000256" key="3">
    <source>
        <dbReference type="ARBA" id="ARBA00022741"/>
    </source>
</evidence>
<gene>
    <name evidence="6" type="ORF">EOE67_20230</name>
</gene>
<dbReference type="GO" id="GO:0005524">
    <property type="term" value="F:ATP binding"/>
    <property type="evidence" value="ECO:0007669"/>
    <property type="project" value="UniProtKB-KW"/>
</dbReference>
<dbReference type="OrthoDB" id="9795390at2"/>
<accession>A0A437Q9I6</accession>
<keyword evidence="6" id="KW-0418">Kinase</keyword>
<sequence>MLAEGARQVAQGQKPGLQQMLLTPANAQRVAAQLSQMRGAAMKLGQLLSMDAGDLLPPALTAILSQLRANASPMLPAQLAALLQQQWGQQWQRNFSHFAFSPMAAASIGQVHQANHDDGSALAVKIQYPGIATSIDSDIDNVATLLRLSGLLPDGIALQPLLAEAKQQLHKEADYLQEAAYLQRYRQLLADDPNFLLPTLYPELSTRQILTMGFVEGVPVEDLLSQPQALRDRVMSLLFLLLFKEIFEFRLVQTDPNFANYRFNLQTGQLVLLDFGACRDYSVDISQGYRLLFQSLLENDEALQLQALQQIGYFSAEFRAGTAPAQLQAVMALVSLAGEPLQQQGAYDFATSDLASRMREAGMQLSQQLQNWHTPPVDALFLHRKMAGLFLLAKTLKARVDVRALLLPFIETAV</sequence>
<dbReference type="InterPro" id="IPR004147">
    <property type="entry name" value="ABC1_dom"/>
</dbReference>
<dbReference type="PANTHER" id="PTHR43851">
    <property type="match status" value="1"/>
</dbReference>
<dbReference type="CDD" id="cd13970">
    <property type="entry name" value="ABC1_ADCK3"/>
    <property type="match status" value="1"/>
</dbReference>
<evidence type="ECO:0000259" key="5">
    <source>
        <dbReference type="Pfam" id="PF03109"/>
    </source>
</evidence>
<proteinExistence type="inferred from homology"/>
<dbReference type="EMBL" id="SACS01000042">
    <property type="protein sequence ID" value="RVU31234.1"/>
    <property type="molecule type" value="Genomic_DNA"/>
</dbReference>
<comment type="caution">
    <text evidence="6">The sequence shown here is derived from an EMBL/GenBank/DDBJ whole genome shotgun (WGS) entry which is preliminary data.</text>
</comment>
<keyword evidence="4" id="KW-0067">ATP-binding</keyword>
<evidence type="ECO:0000313" key="7">
    <source>
        <dbReference type="Proteomes" id="UP000283077"/>
    </source>
</evidence>
<feature type="domain" description="ABC1 atypical kinase-like" evidence="5">
    <location>
        <begin position="67"/>
        <end position="302"/>
    </location>
</feature>